<accession>A0A914V5M0</accession>
<proteinExistence type="predicted"/>
<evidence type="ECO:0000313" key="2">
    <source>
        <dbReference type="WBParaSite" id="PSAMB.scaffold1483size30953.g13418.t1"/>
    </source>
</evidence>
<sequence length="262" mass="29622">MPLPTWSSVLALHVLMKRKTQSTYQQIFCRLNVVLEENKSVSILHTILIDFEPAAKKAFEFELQMDAQHISIKGCRFHFGQASSHNFDKKELKPLRGLKATWSGARPVLTTYVEWLKKKEVEHATRITQLDEDAFLTKKRVAAYVQLDECIHQAKVRFSVLELLELDNDTPDMLPIILRLLRHVSCLLSNKKNVATAPAAPPVDPAAISFYEPVNTIDATISSVVNAAVRRCPALVHTFLPPCTHQRPAPIVPTEEELSTFY</sequence>
<name>A0A914V5M0_9BILA</name>
<evidence type="ECO:0000313" key="1">
    <source>
        <dbReference type="Proteomes" id="UP000887566"/>
    </source>
</evidence>
<reference evidence="2" key="1">
    <citation type="submission" date="2022-11" db="UniProtKB">
        <authorList>
            <consortium name="WormBaseParasite"/>
        </authorList>
    </citation>
    <scope>IDENTIFICATION</scope>
</reference>
<dbReference type="AlphaFoldDB" id="A0A914V5M0"/>
<dbReference type="Proteomes" id="UP000887566">
    <property type="component" value="Unplaced"/>
</dbReference>
<keyword evidence="1" id="KW-1185">Reference proteome</keyword>
<dbReference type="WBParaSite" id="PSAMB.scaffold1483size30953.g13418.t1">
    <property type="protein sequence ID" value="PSAMB.scaffold1483size30953.g13418.t1"/>
    <property type="gene ID" value="PSAMB.scaffold1483size30953.g13418"/>
</dbReference>
<protein>
    <submittedName>
        <fullName evidence="2">MULE transposase domain-containing protein</fullName>
    </submittedName>
</protein>
<organism evidence="1 2">
    <name type="scientific">Plectus sambesii</name>
    <dbReference type="NCBI Taxonomy" id="2011161"/>
    <lineage>
        <taxon>Eukaryota</taxon>
        <taxon>Metazoa</taxon>
        <taxon>Ecdysozoa</taxon>
        <taxon>Nematoda</taxon>
        <taxon>Chromadorea</taxon>
        <taxon>Plectida</taxon>
        <taxon>Plectina</taxon>
        <taxon>Plectoidea</taxon>
        <taxon>Plectidae</taxon>
        <taxon>Plectus</taxon>
    </lineage>
</organism>